<name>A0A4Y9Y8D2_9AGAM</name>
<accession>A0A4Y9Y8D2</accession>
<keyword evidence="2" id="KW-1185">Reference proteome</keyword>
<proteinExistence type="predicted"/>
<evidence type="ECO:0000313" key="1">
    <source>
        <dbReference type="EMBL" id="TFY58784.1"/>
    </source>
</evidence>
<reference evidence="1 2" key="1">
    <citation type="submission" date="2019-02" db="EMBL/GenBank/DDBJ databases">
        <title>Genome sequencing of the rare red list fungi Dentipellis fragilis.</title>
        <authorList>
            <person name="Buettner E."/>
            <person name="Kellner H."/>
        </authorList>
    </citation>
    <scope>NUCLEOTIDE SEQUENCE [LARGE SCALE GENOMIC DNA]</scope>
    <source>
        <strain evidence="1 2">DSM 105465</strain>
    </source>
</reference>
<dbReference type="EMBL" id="SEOQ01000659">
    <property type="protein sequence ID" value="TFY58784.1"/>
    <property type="molecule type" value="Genomic_DNA"/>
</dbReference>
<dbReference type="SUPFAM" id="SSF50370">
    <property type="entry name" value="Ricin B-like lectins"/>
    <property type="match status" value="1"/>
</dbReference>
<sequence>MSSNGVPVLSDGFYVISTLDKSSFISVANNGESIVVTKNQQLATTWYFQYAPGRGGYTICQVPSKALDLVLDIDVNQLKIGPKDQSDNQIWVVDSAKRQGTSASYYTFQPRIRASSGKALTNDRNNVTVDHFSGVVVDNKQKWAVTLKDLFDVTTKDNEDSKNS</sequence>
<organism evidence="1 2">
    <name type="scientific">Dentipellis fragilis</name>
    <dbReference type="NCBI Taxonomy" id="205917"/>
    <lineage>
        <taxon>Eukaryota</taxon>
        <taxon>Fungi</taxon>
        <taxon>Dikarya</taxon>
        <taxon>Basidiomycota</taxon>
        <taxon>Agaricomycotina</taxon>
        <taxon>Agaricomycetes</taxon>
        <taxon>Russulales</taxon>
        <taxon>Hericiaceae</taxon>
        <taxon>Dentipellis</taxon>
    </lineage>
</organism>
<dbReference type="Proteomes" id="UP000298327">
    <property type="component" value="Unassembled WGS sequence"/>
</dbReference>
<dbReference type="Gene3D" id="2.80.10.50">
    <property type="match status" value="1"/>
</dbReference>
<gene>
    <name evidence="1" type="ORF">EVG20_g8021</name>
</gene>
<evidence type="ECO:0008006" key="3">
    <source>
        <dbReference type="Google" id="ProtNLM"/>
    </source>
</evidence>
<protein>
    <recommendedName>
        <fullName evidence="3">Ricin B lectin domain-containing protein</fullName>
    </recommendedName>
</protein>
<dbReference type="AlphaFoldDB" id="A0A4Y9Y8D2"/>
<evidence type="ECO:0000313" key="2">
    <source>
        <dbReference type="Proteomes" id="UP000298327"/>
    </source>
</evidence>
<dbReference type="InterPro" id="IPR035992">
    <property type="entry name" value="Ricin_B-like_lectins"/>
</dbReference>
<comment type="caution">
    <text evidence="1">The sequence shown here is derived from an EMBL/GenBank/DDBJ whole genome shotgun (WGS) entry which is preliminary data.</text>
</comment>